<dbReference type="OrthoDB" id="9777755at2"/>
<feature type="transmembrane region" description="Helical" evidence="1">
    <location>
        <begin position="42"/>
        <end position="64"/>
    </location>
</feature>
<dbReference type="Pfam" id="PF02517">
    <property type="entry name" value="Rce1-like"/>
    <property type="match status" value="1"/>
</dbReference>
<sequence>MKKINDSERNIYPFFIITLLWTWGMGFSPVILGLQGTPLGTFLFYFGGGAPSVVGLFFVFFTYSKEKRRNYFYRCFNFKQMGLKCLFALLLFFSIIAIIGIFIGISFFHSPIPEMTFIKMLIKRPYILPLIIFISIISGPLNEEFGWRGFALDILLKKWGFWSASAILGFIWAIWHLPWYFMPGQAQYDLLQRSLFDAFLFIPSTMLFSFVVSFVYIKTNRSVLAGAITHMLSNLITSQLLAPCTVEMSTVIRYTSMFFCTVIIVYSIVSKNFKKELAQIQF</sequence>
<feature type="transmembrane region" description="Helical" evidence="1">
    <location>
        <begin position="127"/>
        <end position="147"/>
    </location>
</feature>
<feature type="domain" description="CAAX prenyl protease 2/Lysostaphin resistance protein A-like" evidence="2">
    <location>
        <begin position="129"/>
        <end position="236"/>
    </location>
</feature>
<keyword evidence="3" id="KW-0378">Hydrolase</keyword>
<keyword evidence="4" id="KW-1185">Reference proteome</keyword>
<keyword evidence="1" id="KW-0812">Transmembrane</keyword>
<dbReference type="EMBL" id="SLUO01000005">
    <property type="protein sequence ID" value="TCL59063.1"/>
    <property type="molecule type" value="Genomic_DNA"/>
</dbReference>
<gene>
    <name evidence="3" type="ORF">EDD76_105240</name>
</gene>
<feature type="transmembrane region" description="Helical" evidence="1">
    <location>
        <begin position="248"/>
        <end position="269"/>
    </location>
</feature>
<feature type="transmembrane region" description="Helical" evidence="1">
    <location>
        <begin position="12"/>
        <end position="36"/>
    </location>
</feature>
<dbReference type="RefSeq" id="WP_031390640.1">
    <property type="nucleotide sequence ID" value="NZ_JPNB01000001.1"/>
</dbReference>
<feature type="transmembrane region" description="Helical" evidence="1">
    <location>
        <begin position="85"/>
        <end position="107"/>
    </location>
</feature>
<dbReference type="GO" id="GO:0004175">
    <property type="term" value="F:endopeptidase activity"/>
    <property type="evidence" value="ECO:0007669"/>
    <property type="project" value="UniProtKB-ARBA"/>
</dbReference>
<feature type="transmembrane region" description="Helical" evidence="1">
    <location>
        <begin position="198"/>
        <end position="217"/>
    </location>
</feature>
<evidence type="ECO:0000313" key="3">
    <source>
        <dbReference type="EMBL" id="TCL59063.1"/>
    </source>
</evidence>
<keyword evidence="3" id="KW-0645">Protease</keyword>
<dbReference type="PANTHER" id="PTHR35797:SF1">
    <property type="entry name" value="PROTEASE"/>
    <property type="match status" value="1"/>
</dbReference>
<dbReference type="GO" id="GO:0006508">
    <property type="term" value="P:proteolysis"/>
    <property type="evidence" value="ECO:0007669"/>
    <property type="project" value="UniProtKB-KW"/>
</dbReference>
<name>A0A4R1R169_9FIRM</name>
<protein>
    <submittedName>
        <fullName evidence="3">CAAX prenyl protease-like protein</fullName>
    </submittedName>
</protein>
<dbReference type="InterPro" id="IPR003675">
    <property type="entry name" value="Rce1/LyrA-like_dom"/>
</dbReference>
<feature type="transmembrane region" description="Helical" evidence="1">
    <location>
        <begin position="159"/>
        <end position="178"/>
    </location>
</feature>
<reference evidence="3 4" key="1">
    <citation type="submission" date="2019-03" db="EMBL/GenBank/DDBJ databases">
        <title>Genomic Encyclopedia of Type Strains, Phase IV (KMG-IV): sequencing the most valuable type-strain genomes for metagenomic binning, comparative biology and taxonomic classification.</title>
        <authorList>
            <person name="Goeker M."/>
        </authorList>
    </citation>
    <scope>NUCLEOTIDE SEQUENCE [LARGE SCALE GENOMIC DNA]</scope>
    <source>
        <strain evidence="3 4">DSM 100556</strain>
    </source>
</reference>
<dbReference type="Proteomes" id="UP000295718">
    <property type="component" value="Unassembled WGS sequence"/>
</dbReference>
<evidence type="ECO:0000313" key="4">
    <source>
        <dbReference type="Proteomes" id="UP000295718"/>
    </source>
</evidence>
<dbReference type="STRING" id="1469948.GCA_000732725_01944"/>
<dbReference type="GO" id="GO:0080120">
    <property type="term" value="P:CAAX-box protein maturation"/>
    <property type="evidence" value="ECO:0007669"/>
    <property type="project" value="UniProtKB-ARBA"/>
</dbReference>
<comment type="caution">
    <text evidence="3">The sequence shown here is derived from an EMBL/GenBank/DDBJ whole genome shotgun (WGS) entry which is preliminary data.</text>
</comment>
<dbReference type="AlphaFoldDB" id="A0A4R1R169"/>
<organism evidence="3 4">
    <name type="scientific">Kineothrix alysoides</name>
    <dbReference type="NCBI Taxonomy" id="1469948"/>
    <lineage>
        <taxon>Bacteria</taxon>
        <taxon>Bacillati</taxon>
        <taxon>Bacillota</taxon>
        <taxon>Clostridia</taxon>
        <taxon>Lachnospirales</taxon>
        <taxon>Lachnospiraceae</taxon>
        <taxon>Kineothrix</taxon>
    </lineage>
</organism>
<evidence type="ECO:0000259" key="2">
    <source>
        <dbReference type="Pfam" id="PF02517"/>
    </source>
</evidence>
<dbReference type="InterPro" id="IPR042150">
    <property type="entry name" value="MmRce1-like"/>
</dbReference>
<dbReference type="PANTHER" id="PTHR35797">
    <property type="entry name" value="PROTEASE-RELATED"/>
    <property type="match status" value="1"/>
</dbReference>
<feature type="transmembrane region" description="Helical" evidence="1">
    <location>
        <begin position="224"/>
        <end position="242"/>
    </location>
</feature>
<evidence type="ECO:0000256" key="1">
    <source>
        <dbReference type="SAM" id="Phobius"/>
    </source>
</evidence>
<proteinExistence type="predicted"/>
<keyword evidence="1" id="KW-0472">Membrane</keyword>
<accession>A0A4R1R169</accession>
<keyword evidence="1" id="KW-1133">Transmembrane helix</keyword>